<dbReference type="KEGG" id="rhl:LPU83_3096"/>
<dbReference type="PROSITE" id="PS50887">
    <property type="entry name" value="GGDEF"/>
    <property type="match status" value="1"/>
</dbReference>
<dbReference type="SUPFAM" id="SSF55785">
    <property type="entry name" value="PYP-like sensor domain (PAS domain)"/>
    <property type="match status" value="2"/>
</dbReference>
<dbReference type="Pfam" id="PF00989">
    <property type="entry name" value="PAS"/>
    <property type="match status" value="1"/>
</dbReference>
<dbReference type="InterPro" id="IPR035965">
    <property type="entry name" value="PAS-like_dom_sf"/>
</dbReference>
<dbReference type="SMART" id="SM00086">
    <property type="entry name" value="PAC"/>
    <property type="match status" value="2"/>
</dbReference>
<dbReference type="eggNOG" id="COG5001">
    <property type="taxonomic scope" value="Bacteria"/>
</dbReference>
<dbReference type="Gene3D" id="3.30.450.20">
    <property type="entry name" value="PAS domain"/>
    <property type="match status" value="2"/>
</dbReference>
<dbReference type="RefSeq" id="WP_162392081.1">
    <property type="nucleotide sequence ID" value="NZ_HG916852.1"/>
</dbReference>
<dbReference type="SUPFAM" id="SSF55073">
    <property type="entry name" value="Nucleotide cyclase"/>
    <property type="match status" value="1"/>
</dbReference>
<keyword evidence="5" id="KW-1185">Reference proteome</keyword>
<protein>
    <submittedName>
        <fullName evidence="4">Diguanylate cyclase/phosphodiesterase with PAS/PAC sensor(S)</fullName>
        <ecNumber evidence="4">3.1.4.-</ecNumber>
    </submittedName>
</protein>
<dbReference type="InterPro" id="IPR029787">
    <property type="entry name" value="Nucleotide_cyclase"/>
</dbReference>
<dbReference type="PANTHER" id="PTHR44757">
    <property type="entry name" value="DIGUANYLATE CYCLASE DGCP"/>
    <property type="match status" value="1"/>
</dbReference>
<dbReference type="AlphaFoldDB" id="W6RWU4"/>
<keyword evidence="4" id="KW-0378">Hydrolase</keyword>
<dbReference type="InterPro" id="IPR001610">
    <property type="entry name" value="PAC"/>
</dbReference>
<dbReference type="PATRIC" id="fig|348824.6.peg.3339"/>
<dbReference type="SMART" id="SM00091">
    <property type="entry name" value="PAS"/>
    <property type="match status" value="2"/>
</dbReference>
<dbReference type="Proteomes" id="UP000019443">
    <property type="component" value="Chromosome"/>
</dbReference>
<dbReference type="Gene3D" id="2.10.70.100">
    <property type="match status" value="1"/>
</dbReference>
<dbReference type="NCBIfam" id="TIGR00254">
    <property type="entry name" value="GGDEF"/>
    <property type="match status" value="1"/>
</dbReference>
<dbReference type="InterPro" id="IPR013767">
    <property type="entry name" value="PAS_fold"/>
</dbReference>
<dbReference type="InterPro" id="IPR043128">
    <property type="entry name" value="Rev_trsase/Diguanyl_cyclase"/>
</dbReference>
<dbReference type="EMBL" id="HG916852">
    <property type="protein sequence ID" value="CDM58746.1"/>
    <property type="molecule type" value="Genomic_DNA"/>
</dbReference>
<dbReference type="PANTHER" id="PTHR44757:SF2">
    <property type="entry name" value="BIOFILM ARCHITECTURE MAINTENANCE PROTEIN MBAA"/>
    <property type="match status" value="1"/>
</dbReference>
<dbReference type="NCBIfam" id="TIGR00229">
    <property type="entry name" value="sensory_box"/>
    <property type="match status" value="1"/>
</dbReference>
<dbReference type="CDD" id="cd00130">
    <property type="entry name" value="PAS"/>
    <property type="match status" value="1"/>
</dbReference>
<dbReference type="InterPro" id="IPR000160">
    <property type="entry name" value="GGDEF_dom"/>
</dbReference>
<sequence length="432" mass="47656">MKQSGNVKPLYRESAHSAEERGALFDYAFEAAPIGVALVSPSGEIVKVNGSLATMLARARDDLTDVPFGHITHPDDLETDMNLFNDVLRGKRDGYRLDKRYLRPDNSVVEACLTVTAMRKPSGEVARLLAMIEDVTEARRIERQLLERAAQLELAMEAVRGGFWHMDLQTKSFETSDRLARYIGGPQAGRMDLNAYLANVHPDDHPAANLTPLLQGEVDKAVAEYRLRTTEGERWMRCDRRLLRDAQGTPFRIIGVVIDFTEEHLRRAELEANADTDVLTGLFNRRGLQKKFDRMSKEKGRLVLTIDLDGFKEVNDSLGHAAGDQVLIETASRLKAAVRPSDAVCRLGGDEFVVVLEGGGEVAERVAGRIVAELAAPIDLKEGVVLVEASVGAAWTNSSTPTLEKMMRHADKCLYEAKAKGKNTAVVCEMTG</sequence>
<dbReference type="Pfam" id="PF00990">
    <property type="entry name" value="GGDEF"/>
    <property type="match status" value="1"/>
</dbReference>
<proteinExistence type="predicted"/>
<reference evidence="4" key="1">
    <citation type="submission" date="2013-11" db="EMBL/GenBank/DDBJ databases">
        <title>Draft genome sequence of the broad-host-range Rhizobium sp. LPU83 strain, a member of the low-genetic diversity Oregon-like Rhizobium sp. group.</title>
        <authorList>
            <person name="Wibberg D."/>
            <person name="Puehler A."/>
            <person name="Schlueter A."/>
        </authorList>
    </citation>
    <scope>NUCLEOTIDE SEQUENCE [LARGE SCALE GENOMIC DNA]</scope>
    <source>
        <strain evidence="4">LPU83</strain>
    </source>
</reference>
<dbReference type="SMART" id="SM00267">
    <property type="entry name" value="GGDEF"/>
    <property type="match status" value="1"/>
</dbReference>
<feature type="domain" description="GGDEF" evidence="3">
    <location>
        <begin position="299"/>
        <end position="430"/>
    </location>
</feature>
<accession>W6RWU4</accession>
<dbReference type="EC" id="3.1.4.-" evidence="4"/>
<gene>
    <name evidence="4" type="ORF">LPU83_3096</name>
</gene>
<organism evidence="4 5">
    <name type="scientific">Rhizobium favelukesii</name>
    <dbReference type="NCBI Taxonomy" id="348824"/>
    <lineage>
        <taxon>Bacteria</taxon>
        <taxon>Pseudomonadati</taxon>
        <taxon>Pseudomonadota</taxon>
        <taxon>Alphaproteobacteria</taxon>
        <taxon>Hyphomicrobiales</taxon>
        <taxon>Rhizobiaceae</taxon>
        <taxon>Rhizobium/Agrobacterium group</taxon>
        <taxon>Rhizobium</taxon>
    </lineage>
</organism>
<dbReference type="GO" id="GO:0006355">
    <property type="term" value="P:regulation of DNA-templated transcription"/>
    <property type="evidence" value="ECO:0007669"/>
    <property type="project" value="InterPro"/>
</dbReference>
<dbReference type="HOGENOM" id="CLU_000445_11_4_5"/>
<name>W6RWU4_9HYPH</name>
<dbReference type="InterPro" id="IPR052155">
    <property type="entry name" value="Biofilm_reg_signaling"/>
</dbReference>
<evidence type="ECO:0000259" key="3">
    <source>
        <dbReference type="PROSITE" id="PS50887"/>
    </source>
</evidence>
<dbReference type="CDD" id="cd01949">
    <property type="entry name" value="GGDEF"/>
    <property type="match status" value="1"/>
</dbReference>
<dbReference type="InterPro" id="IPR000014">
    <property type="entry name" value="PAS"/>
</dbReference>
<feature type="domain" description="PAS" evidence="1">
    <location>
        <begin position="21"/>
        <end position="91"/>
    </location>
</feature>
<dbReference type="PROSITE" id="PS50112">
    <property type="entry name" value="PAS"/>
    <property type="match status" value="1"/>
</dbReference>
<evidence type="ECO:0000313" key="5">
    <source>
        <dbReference type="Proteomes" id="UP000019443"/>
    </source>
</evidence>
<evidence type="ECO:0000259" key="1">
    <source>
        <dbReference type="PROSITE" id="PS50112"/>
    </source>
</evidence>
<feature type="domain" description="PAC" evidence="2">
    <location>
        <begin position="95"/>
        <end position="147"/>
    </location>
</feature>
<dbReference type="InterPro" id="IPR000700">
    <property type="entry name" value="PAS-assoc_C"/>
</dbReference>
<dbReference type="Gene3D" id="3.30.70.270">
    <property type="match status" value="1"/>
</dbReference>
<dbReference type="GO" id="GO:0016787">
    <property type="term" value="F:hydrolase activity"/>
    <property type="evidence" value="ECO:0007669"/>
    <property type="project" value="UniProtKB-KW"/>
</dbReference>
<evidence type="ECO:0000313" key="4">
    <source>
        <dbReference type="EMBL" id="CDM58746.1"/>
    </source>
</evidence>
<evidence type="ECO:0000259" key="2">
    <source>
        <dbReference type="PROSITE" id="PS50113"/>
    </source>
</evidence>
<dbReference type="PROSITE" id="PS50113">
    <property type="entry name" value="PAC"/>
    <property type="match status" value="1"/>
</dbReference>